<dbReference type="GO" id="GO:0051959">
    <property type="term" value="F:dynein light intermediate chain binding"/>
    <property type="evidence" value="ECO:0000318"/>
    <property type="project" value="GO_Central"/>
</dbReference>
<dbReference type="GO" id="GO:0030705">
    <property type="term" value="P:cytoskeleton-dependent intracellular transport"/>
    <property type="evidence" value="ECO:0000318"/>
    <property type="project" value="GO_Central"/>
</dbReference>
<feature type="coiled-coil region" evidence="6">
    <location>
        <begin position="671"/>
        <end position="729"/>
    </location>
</feature>
<reference evidence="10" key="1">
    <citation type="submission" date="2015-02" db="EMBL/GenBank/DDBJ databases">
        <title>Genome sequencing for Strongylocentrotus purpuratus.</title>
        <authorList>
            <person name="Murali S."/>
            <person name="Liu Y."/>
            <person name="Vee V."/>
            <person name="English A."/>
            <person name="Wang M."/>
            <person name="Skinner E."/>
            <person name="Han Y."/>
            <person name="Muzny D.M."/>
            <person name="Worley K.C."/>
            <person name="Gibbs R.A."/>
        </authorList>
    </citation>
    <scope>NUCLEOTIDE SEQUENCE</scope>
</reference>
<feature type="compositionally biased region" description="Basic and acidic residues" evidence="7">
    <location>
        <begin position="1382"/>
        <end position="1400"/>
    </location>
</feature>
<feature type="compositionally biased region" description="Polar residues" evidence="7">
    <location>
        <begin position="1454"/>
        <end position="1465"/>
    </location>
</feature>
<dbReference type="Gene3D" id="1.10.418.10">
    <property type="entry name" value="Calponin-like domain"/>
    <property type="match status" value="1"/>
</dbReference>
<feature type="compositionally biased region" description="Basic and acidic residues" evidence="7">
    <location>
        <begin position="1714"/>
        <end position="1731"/>
    </location>
</feature>
<feature type="region of interest" description="Disordered" evidence="7">
    <location>
        <begin position="214"/>
        <end position="235"/>
    </location>
</feature>
<dbReference type="GO" id="GO:0007165">
    <property type="term" value="P:signal transduction"/>
    <property type="evidence" value="ECO:0007669"/>
    <property type="project" value="UniProtKB-ARBA"/>
</dbReference>
<protein>
    <recommendedName>
        <fullName evidence="8">HOOK N-terminal domain-containing protein</fullName>
    </recommendedName>
</protein>
<evidence type="ECO:0000256" key="5">
    <source>
        <dbReference type="ARBA" id="ARBA00061299"/>
    </source>
</evidence>
<feature type="region of interest" description="Disordered" evidence="7">
    <location>
        <begin position="1243"/>
        <end position="1265"/>
    </location>
</feature>
<feature type="region of interest" description="Disordered" evidence="7">
    <location>
        <begin position="995"/>
        <end position="1019"/>
    </location>
</feature>
<evidence type="ECO:0000313" key="10">
    <source>
        <dbReference type="Proteomes" id="UP000007110"/>
    </source>
</evidence>
<evidence type="ECO:0000256" key="2">
    <source>
        <dbReference type="ARBA" id="ARBA00022490"/>
    </source>
</evidence>
<proteinExistence type="inferred from homology"/>
<organism evidence="9 10">
    <name type="scientific">Strongylocentrotus purpuratus</name>
    <name type="common">Purple sea urchin</name>
    <dbReference type="NCBI Taxonomy" id="7668"/>
    <lineage>
        <taxon>Eukaryota</taxon>
        <taxon>Metazoa</taxon>
        <taxon>Echinodermata</taxon>
        <taxon>Eleutherozoa</taxon>
        <taxon>Echinozoa</taxon>
        <taxon>Echinoidea</taxon>
        <taxon>Euechinoidea</taxon>
        <taxon>Echinacea</taxon>
        <taxon>Camarodonta</taxon>
        <taxon>Echinidea</taxon>
        <taxon>Strongylocentrotidae</taxon>
        <taxon>Strongylocentrotus</taxon>
    </lineage>
</organism>
<evidence type="ECO:0000256" key="4">
    <source>
        <dbReference type="ARBA" id="ARBA00023054"/>
    </source>
</evidence>
<feature type="region of interest" description="Disordered" evidence="7">
    <location>
        <begin position="1435"/>
        <end position="1652"/>
    </location>
</feature>
<dbReference type="FunFam" id="1.10.418.10:FF:000035">
    <property type="entry name" value="girdin isoform X1"/>
    <property type="match status" value="1"/>
</dbReference>
<evidence type="ECO:0000256" key="1">
    <source>
        <dbReference type="ARBA" id="ARBA00004496"/>
    </source>
</evidence>
<feature type="compositionally biased region" description="Polar residues" evidence="7">
    <location>
        <begin position="1561"/>
        <end position="1605"/>
    </location>
</feature>
<feature type="region of interest" description="Disordered" evidence="7">
    <location>
        <begin position="1856"/>
        <end position="1939"/>
    </location>
</feature>
<feature type="compositionally biased region" description="Polar residues" evidence="7">
    <location>
        <begin position="1502"/>
        <end position="1517"/>
    </location>
</feature>
<comment type="subcellular location">
    <subcellularLocation>
        <location evidence="1">Cytoplasm</location>
    </subcellularLocation>
</comment>
<keyword evidence="3" id="KW-0344">Guanine-nucleotide releasing factor</keyword>
<feature type="compositionally biased region" description="Low complexity" evidence="7">
    <location>
        <begin position="1532"/>
        <end position="1550"/>
    </location>
</feature>
<evidence type="ECO:0000259" key="8">
    <source>
        <dbReference type="Pfam" id="PF19047"/>
    </source>
</evidence>
<dbReference type="GeneID" id="577479"/>
<dbReference type="RefSeq" id="XP_030854659.1">
    <property type="nucleotide sequence ID" value="XM_030998799.1"/>
</dbReference>
<dbReference type="GO" id="GO:0031122">
    <property type="term" value="P:cytoplasmic microtubule organization"/>
    <property type="evidence" value="ECO:0000318"/>
    <property type="project" value="GO_Central"/>
</dbReference>
<feature type="coiled-coil region" evidence="6">
    <location>
        <begin position="439"/>
        <end position="636"/>
    </location>
</feature>
<dbReference type="OMA" id="KMKETCA"/>
<name>A0A7M7PNW8_STRPU</name>
<keyword evidence="2" id="KW-0963">Cytoplasm</keyword>
<dbReference type="OrthoDB" id="10254988at2759"/>
<evidence type="ECO:0000256" key="6">
    <source>
        <dbReference type="SAM" id="Coils"/>
    </source>
</evidence>
<feature type="compositionally biased region" description="Basic and acidic residues" evidence="7">
    <location>
        <begin position="1009"/>
        <end position="1019"/>
    </location>
</feature>
<dbReference type="GO" id="GO:0005737">
    <property type="term" value="C:cytoplasm"/>
    <property type="evidence" value="ECO:0000318"/>
    <property type="project" value="GO_Central"/>
</dbReference>
<feature type="region of interest" description="Disordered" evidence="7">
    <location>
        <begin position="1381"/>
        <end position="1400"/>
    </location>
</feature>
<keyword evidence="10" id="KW-1185">Reference proteome</keyword>
<feature type="compositionally biased region" description="Basic and acidic residues" evidence="7">
    <location>
        <begin position="1486"/>
        <end position="1496"/>
    </location>
</feature>
<dbReference type="GO" id="GO:0008017">
    <property type="term" value="F:microtubule binding"/>
    <property type="evidence" value="ECO:0000318"/>
    <property type="project" value="GO_Central"/>
</dbReference>
<dbReference type="GO" id="GO:0005813">
    <property type="term" value="C:centrosome"/>
    <property type="evidence" value="ECO:0000318"/>
    <property type="project" value="GO_Central"/>
</dbReference>
<dbReference type="EnsemblMetazoa" id="XM_030998799">
    <property type="protein sequence ID" value="XP_030854659"/>
    <property type="gene ID" value="LOC577479"/>
</dbReference>
<feature type="region of interest" description="Disordered" evidence="7">
    <location>
        <begin position="1743"/>
        <end position="1844"/>
    </location>
</feature>
<dbReference type="GO" id="GO:0005085">
    <property type="term" value="F:guanyl-nucleotide exchange factor activity"/>
    <property type="evidence" value="ECO:0007669"/>
    <property type="project" value="UniProtKB-KW"/>
</dbReference>
<feature type="region of interest" description="Disordered" evidence="7">
    <location>
        <begin position="1672"/>
        <end position="1731"/>
    </location>
</feature>
<dbReference type="Pfam" id="PF19047">
    <property type="entry name" value="HOOK_N"/>
    <property type="match status" value="1"/>
</dbReference>
<accession>A0A7M7PNW8</accession>
<dbReference type="CDD" id="cd22223">
    <property type="entry name" value="HkD_HkRP"/>
    <property type="match status" value="1"/>
</dbReference>
<dbReference type="InParanoid" id="A0A7M7PNW8"/>
<evidence type="ECO:0000313" key="9">
    <source>
        <dbReference type="EnsemblMetazoa" id="XP_030854659"/>
    </source>
</evidence>
<dbReference type="SUPFAM" id="SSF116907">
    <property type="entry name" value="Hook domain"/>
    <property type="match status" value="1"/>
</dbReference>
<dbReference type="Proteomes" id="UP000007110">
    <property type="component" value="Unassembled WGS sequence"/>
</dbReference>
<dbReference type="Gene3D" id="1.10.287.1490">
    <property type="match status" value="1"/>
</dbReference>
<feature type="domain" description="HOOK N-terminal" evidence="8">
    <location>
        <begin position="15"/>
        <end position="153"/>
    </location>
</feature>
<dbReference type="InterPro" id="IPR036872">
    <property type="entry name" value="CH_dom_sf"/>
</dbReference>
<feature type="compositionally biased region" description="Basic and acidic residues" evidence="7">
    <location>
        <begin position="1918"/>
        <end position="1928"/>
    </location>
</feature>
<dbReference type="PANTHER" id="PTHR18947">
    <property type="entry name" value="HOOK PROTEINS"/>
    <property type="match status" value="1"/>
</dbReference>
<comment type="similarity">
    <text evidence="5">Belongs to the CCDC88 family.</text>
</comment>
<dbReference type="PANTHER" id="PTHR18947:SF28">
    <property type="entry name" value="GIRDIN, ISOFORM A"/>
    <property type="match status" value="1"/>
</dbReference>
<feature type="coiled-coil region" evidence="6">
    <location>
        <begin position="754"/>
        <end position="992"/>
    </location>
</feature>
<feature type="compositionally biased region" description="Polar residues" evidence="7">
    <location>
        <begin position="1245"/>
        <end position="1265"/>
    </location>
</feature>
<feature type="compositionally biased region" description="Polar residues" evidence="7">
    <location>
        <begin position="995"/>
        <end position="1008"/>
    </location>
</feature>
<sequence>MSTIASLEEFMGHPLVVWVQTFKDGNQLDYMELVDGVLLNDAFAQIDTRPSSLRVNGEVNGDINLRIQNLDSLMKKIKSFYLEMLDQLIVMKLPNILTIAKEPLTEEALREVHKVLLLMLGCVVQCEQKELFIERIKLLDLDVQQEIVLHIQEVTDNSENVFNLELGELSDLDQAQKEIVSKNMINHLRRLASERDDYSETIMELSQEKEFLQSQADGRVLSPSPSLTSPGTDKRHVTVELAESKAKLRRMRQELEEKNEMVLEYKEEVEKYNTTLQKLRQENLELTQDARSARAYRDELDVWKEKASKAEKYENEIAKYREKLNELEYLKKRVEELKEDNQVLVETKSLLEEQVTTANDKLERGHLAEAECLRSKAQMETMEEERDMDRGRIAELAEEVARLSSDHKQSLNESASLGVELEKAKLNTSAATSLSAECNDSASSKVHKLENECQRLQREMEAMRESAGLEAQTRLLEVEKENQRLSRKLEKVQQASSKEMTGHLEIEQDNSVLKREKKALDDTIMTIKENSERYQKEWDTEKEQLERTIETLRERNKKDVDQRIQDVEKENRKLLEDMMDNQSKLSKAEHETKQLRKSLERLKDRTDRVEELEKSSEALELEKEKLLRNVEMLKLMCEKFDEVEKSNTELEVETSKLTRALESSKVRVQRLEHCENENVRLKADTQTLQRSLDAMKGMATRITEMEHYKEECERENRQLQKMVEGIKTVQDKVGQLEVDNMKLGNEKRKVEKVAELNKDTIHKLERDNQDLEREVERLKKQIEALSLSEKRLEELEKDSKTLELDQETLTKEKHNLEKEVKRLRGLMESRDQQLDKAHARIGSLEQDNKLLQKTVGKNKGSGDRAKELEKENKELLKQSTIEKKTLATLREELVNEKIKTQQLSNDLEKLTSELDRIGLDKEKLLQRELTADESRYKDLESRMEDSLKKSRDIKDDKINTLETKLQSSLSKNQQLTDELKNIKMDNAIVKEQLVQETSSAKSPSSNTTHEVKVKRSDSDRMQAKQIMQMKDHLVEVERKNATFLAENTNMQTQVQNLEKQSETMRSDCRSFQNKVESLQDQNMSLQAQNAKLQVEHSTISAQMSSVQSKFNTQETDYEKLKDRFEELSANHEALLNDHENLVQLHETLSTEYESLDSEHGTLKSHYRHLKGELQDVQHKCQETEKRYKDLETLKVSLKEEEAKFRRLKSESQSVESLQKEYNILQEKHIRMDKEYQRVEEELKTSKGSQRTQTLNQTNMQGQLSESRDQCQSLEMERAKLEHRCEMLYQLNANLEEENRKLMEQLSQLMAQNSELLVNTLETKEFHHEESRQLEDQLHNMRRQKEKLENKIMEQYKSYISPSKKSRGGGLNFKFMKRIYKGKTRDKEREKRRTLDGDNHLDVAQDSLGEASSIGSGIDSLDGSVVMESNKKLLDDRRSSLDSNNSVVRRKRDSFTSSAANRQSMPSHVLEGNSDSMPKGAFSISSEDLRMSRDSLDKGMMPSVSTPMLHNDTQSQDSQSDRAHRRSSRLYSVEESPPSSVSPSSVSNSFSYTESEIRRGTLRTSQSSGALNTSCNNQSPSTSAVPTATNGRPQYTSTPTNSAQNISPPSKSPRSPPTGGSEILDEDSGSHYVKNPQRGEKMRQRSGAVGMLSRIKSRSREILTDLRAGSMENLNDISRDGDGNIKHPPATETDGPIAMAPHKSYGSEDSIEATVSRDLHSVNDSSKRTVKDVEFEVLDDEEEEIVTVRSPKRERPPGPGKGGLGSAAYTARPYAKQQSREDNKTSASYALPPEAGSKVIKPKPHYPDGAPIKPKSIPMDNAAREMSKSSEQLSPRGKDMLTKENLANLEARLRLVNIAGSPESSPSNVRKSPAKTAGNAEAKGPSGKPPVPLPKSRPVSATEKTLKAKPTPPTSSSSKPEDGETDPPKKNSVWYEYGCV</sequence>
<keyword evidence="4 6" id="KW-0175">Coiled coil</keyword>
<reference evidence="9" key="2">
    <citation type="submission" date="2021-01" db="UniProtKB">
        <authorList>
            <consortium name="EnsemblMetazoa"/>
        </authorList>
    </citation>
    <scope>IDENTIFICATION</scope>
</reference>
<evidence type="ECO:0000256" key="7">
    <source>
        <dbReference type="SAM" id="MobiDB-lite"/>
    </source>
</evidence>
<feature type="compositionally biased region" description="Low complexity" evidence="7">
    <location>
        <begin position="221"/>
        <end position="230"/>
    </location>
</feature>
<dbReference type="KEGG" id="spu:577479"/>
<dbReference type="InterPro" id="IPR043936">
    <property type="entry name" value="HOOK_N"/>
</dbReference>
<feature type="coiled-coil region" evidence="6">
    <location>
        <begin position="379"/>
        <end position="413"/>
    </location>
</feature>
<evidence type="ECO:0000256" key="3">
    <source>
        <dbReference type="ARBA" id="ARBA00022658"/>
    </source>
</evidence>
<dbReference type="FunCoup" id="A0A7M7PNW8">
    <property type="interactions" value="766"/>
</dbReference>